<evidence type="ECO:0000313" key="2">
    <source>
        <dbReference type="EMBL" id="EKF20478.1"/>
    </source>
</evidence>
<dbReference type="PATRIC" id="fig|391937.3.peg.374"/>
<comment type="caution">
    <text evidence="2">The sequence shown here is derived from an EMBL/GenBank/DDBJ whole genome shotgun (WGS) entry which is preliminary data.</text>
</comment>
<keyword evidence="1" id="KW-1133">Transmembrane helix</keyword>
<keyword evidence="1" id="KW-0472">Membrane</keyword>
<keyword evidence="3" id="KW-1185">Reference proteome</keyword>
<gene>
    <name evidence="2" type="ORF">NA2_01799</name>
</gene>
<keyword evidence="1" id="KW-0812">Transmembrane</keyword>
<proteinExistence type="predicted"/>
<accession>K2N8P1</accession>
<dbReference type="RefSeq" id="WP_008593517.1">
    <property type="nucleotide sequence ID" value="NZ_AMRM01000002.1"/>
</dbReference>
<organism evidence="2 3">
    <name type="scientific">Nitratireductor pacificus pht-3B</name>
    <dbReference type="NCBI Taxonomy" id="391937"/>
    <lineage>
        <taxon>Bacteria</taxon>
        <taxon>Pseudomonadati</taxon>
        <taxon>Pseudomonadota</taxon>
        <taxon>Alphaproteobacteria</taxon>
        <taxon>Hyphomicrobiales</taxon>
        <taxon>Phyllobacteriaceae</taxon>
        <taxon>Nitratireductor</taxon>
    </lineage>
</organism>
<dbReference type="EMBL" id="AMRM01000002">
    <property type="protein sequence ID" value="EKF20478.1"/>
    <property type="molecule type" value="Genomic_DNA"/>
</dbReference>
<name>K2N8P1_9HYPH</name>
<dbReference type="Proteomes" id="UP000006786">
    <property type="component" value="Unassembled WGS sequence"/>
</dbReference>
<dbReference type="OrthoDB" id="9999727at2"/>
<feature type="transmembrane region" description="Helical" evidence="1">
    <location>
        <begin position="67"/>
        <end position="94"/>
    </location>
</feature>
<protein>
    <recommendedName>
        <fullName evidence="4">Transmembrane protein</fullName>
    </recommendedName>
</protein>
<evidence type="ECO:0000256" key="1">
    <source>
        <dbReference type="SAM" id="Phobius"/>
    </source>
</evidence>
<feature type="transmembrane region" description="Helical" evidence="1">
    <location>
        <begin position="6"/>
        <end position="28"/>
    </location>
</feature>
<evidence type="ECO:0008006" key="4">
    <source>
        <dbReference type="Google" id="ProtNLM"/>
    </source>
</evidence>
<dbReference type="STRING" id="391937.NA2_01799"/>
<feature type="transmembrane region" description="Helical" evidence="1">
    <location>
        <begin position="35"/>
        <end position="55"/>
    </location>
</feature>
<sequence>MDGEVTTLLFIAGALFVGLPLIVSAVVGRFAGLRAVLWSGTLLVVVLLLGAAWVYHNNADIEHGPTFTVIIYLMFFAFPLFTTAVVGATAGLWLRQRAREPRTEKPT</sequence>
<reference evidence="2 3" key="1">
    <citation type="journal article" date="2012" name="J. Bacteriol.">
        <title>Genome Sequence of Nitratireductor pacificus Type Strain pht-3B.</title>
        <authorList>
            <person name="Lai Q."/>
            <person name="Li G."/>
            <person name="Shao Z."/>
        </authorList>
    </citation>
    <scope>NUCLEOTIDE SEQUENCE [LARGE SCALE GENOMIC DNA]</scope>
    <source>
        <strain evidence="3">pht-3B</strain>
    </source>
</reference>
<evidence type="ECO:0000313" key="3">
    <source>
        <dbReference type="Proteomes" id="UP000006786"/>
    </source>
</evidence>
<dbReference type="AlphaFoldDB" id="K2N8P1"/>